<accession>A0AA41RVS5</accession>
<dbReference type="Proteomes" id="UP001177140">
    <property type="component" value="Unassembled WGS sequence"/>
</dbReference>
<feature type="compositionally biased region" description="Basic residues" evidence="1">
    <location>
        <begin position="50"/>
        <end position="63"/>
    </location>
</feature>
<sequence>MRFSKFQRGEEESSDSDYNDYLAESSKQAERRFKHSSKNPLKSKSGSKEIRHRRRKKTLKRPRQFSSSSSDDDDGENDVIRIRGFTGSKYGVEKMDSKRRKLHAHKGDDCEPDPDYVMYLESLAEDREEENFEDDVVGGDGDVIEEEEEDRNEDILVDMDREMEMDGNGIDFGDDADPEYKMFLENLREDGKSYVLEMTSEKGNSVYVKYEEPLPAQFKKKVQSDDLGGNTSHQGKRGFATNKIHKEGPVNYGSKEMPSRSLPPRPSKEKSTPINDSYPTPPPPKCIKRNSSAINYDSRLTPLPPKGCKKNSTPIHDSHATKVPTNCSKKNSALINGSHPFLDEFKGELTYTVDESYYTFLKSVRVKGKAMFIVTDDVILEYGEENMVTPSVPGKSAKDGVPCKKREFETHRPRKCRELHMDEDDLDTEYEKKLLKIINMPFDEKEYRDKYRLATKQKRVEKTKEMRGRSVSYYTDEMGLSYLDHHPGLKEMVDRAIARSDARKALLLLRCLFFYNENVAQEGSFVPWKQPSFMSQILGRA</sequence>
<protein>
    <submittedName>
        <fullName evidence="2">Uncharacterized protein</fullName>
    </submittedName>
</protein>
<keyword evidence="3" id="KW-1185">Reference proteome</keyword>
<dbReference type="EMBL" id="JAJJMA010070648">
    <property type="protein sequence ID" value="MCL7027654.1"/>
    <property type="molecule type" value="Genomic_DNA"/>
</dbReference>
<evidence type="ECO:0000256" key="1">
    <source>
        <dbReference type="SAM" id="MobiDB-lite"/>
    </source>
</evidence>
<feature type="region of interest" description="Disordered" evidence="1">
    <location>
        <begin position="221"/>
        <end position="290"/>
    </location>
</feature>
<gene>
    <name evidence="2" type="ORF">MKW94_024370</name>
</gene>
<name>A0AA41RVS5_PAPNU</name>
<dbReference type="PANTHER" id="PTHR34194">
    <property type="entry name" value="F14J8.16 PROTEIN"/>
    <property type="match status" value="1"/>
</dbReference>
<reference evidence="2" key="1">
    <citation type="submission" date="2022-03" db="EMBL/GenBank/DDBJ databases">
        <title>A functionally conserved STORR gene fusion in Papaver species that diverged 16.8 million years ago.</title>
        <authorList>
            <person name="Catania T."/>
        </authorList>
    </citation>
    <scope>NUCLEOTIDE SEQUENCE</scope>
    <source>
        <strain evidence="2">S-191538</strain>
    </source>
</reference>
<feature type="compositionally biased region" description="Acidic residues" evidence="1">
    <location>
        <begin position="126"/>
        <end position="156"/>
    </location>
</feature>
<proteinExistence type="predicted"/>
<evidence type="ECO:0000313" key="3">
    <source>
        <dbReference type="Proteomes" id="UP001177140"/>
    </source>
</evidence>
<comment type="caution">
    <text evidence="2">The sequence shown here is derived from an EMBL/GenBank/DDBJ whole genome shotgun (WGS) entry which is preliminary data.</text>
</comment>
<dbReference type="AlphaFoldDB" id="A0AA41RVS5"/>
<organism evidence="2 3">
    <name type="scientific">Papaver nudicaule</name>
    <name type="common">Iceland poppy</name>
    <dbReference type="NCBI Taxonomy" id="74823"/>
    <lineage>
        <taxon>Eukaryota</taxon>
        <taxon>Viridiplantae</taxon>
        <taxon>Streptophyta</taxon>
        <taxon>Embryophyta</taxon>
        <taxon>Tracheophyta</taxon>
        <taxon>Spermatophyta</taxon>
        <taxon>Magnoliopsida</taxon>
        <taxon>Ranunculales</taxon>
        <taxon>Papaveraceae</taxon>
        <taxon>Papaveroideae</taxon>
        <taxon>Papaver</taxon>
    </lineage>
</organism>
<evidence type="ECO:0000313" key="2">
    <source>
        <dbReference type="EMBL" id="MCL7027654.1"/>
    </source>
</evidence>
<dbReference type="PANTHER" id="PTHR34194:SF2">
    <property type="entry name" value="F14J8.16 PROTEIN"/>
    <property type="match status" value="1"/>
</dbReference>
<feature type="region of interest" description="Disordered" evidence="1">
    <location>
        <begin position="1"/>
        <end position="156"/>
    </location>
</feature>